<gene>
    <name evidence="2" type="ORF">IXC47_17400</name>
</gene>
<evidence type="ECO:0000256" key="1">
    <source>
        <dbReference type="SAM" id="MobiDB-lite"/>
    </source>
</evidence>
<protein>
    <submittedName>
        <fullName evidence="2">Uncharacterized protein</fullName>
    </submittedName>
</protein>
<comment type="caution">
    <text evidence="2">The sequence shown here is derived from an EMBL/GenBank/DDBJ whole genome shotgun (WGS) entry which is preliminary data.</text>
</comment>
<evidence type="ECO:0000313" key="3">
    <source>
        <dbReference type="Proteomes" id="UP000657372"/>
    </source>
</evidence>
<evidence type="ECO:0000313" key="2">
    <source>
        <dbReference type="EMBL" id="MBF8179462.1"/>
    </source>
</evidence>
<reference evidence="2 3" key="1">
    <citation type="submission" date="2020-11" db="EMBL/GenBank/DDBJ databases">
        <title>WGS of Herminiimonas contaminans strain Marseille-Q4544 isolated from planarians Schmidtea mediterranea.</title>
        <authorList>
            <person name="Kangale L."/>
        </authorList>
    </citation>
    <scope>NUCLEOTIDE SEQUENCE [LARGE SCALE GENOMIC DNA]</scope>
    <source>
        <strain evidence="2 3">Marseille-Q4544</strain>
    </source>
</reference>
<accession>A0ABS0EYW0</accession>
<feature type="region of interest" description="Disordered" evidence="1">
    <location>
        <begin position="173"/>
        <end position="193"/>
    </location>
</feature>
<sequence length="292" mass="33803">MMKTVKRTRRMNPLLGVLVAECDTTSEKIRTKLQDAYKWCFCELCWRNTEYVCALEARKVFKRTTRDSAKEVPLTDAMRKDAQRKADDLIERYEKLLPGGVLPRWDSAEYTLPSVQEALRMVMTYCNVREMRGDFSVTAFRDQVERATQIAAWSKRGDMLGAALLPNQKEGSAKPSKLYCEHHNPRRSTSAQRTYQRDRRLTNEYAELMSMIWSKQANKLPLWDIEAHTYVRKEAYRLLHAMKDTKSLIANMLAQGITNQAEIARQLGLERQAVSIAIKRHGLMPQPTLDKL</sequence>
<dbReference type="RefSeq" id="WP_195876497.1">
    <property type="nucleotide sequence ID" value="NZ_JADOEL010000019.1"/>
</dbReference>
<dbReference type="Proteomes" id="UP000657372">
    <property type="component" value="Unassembled WGS sequence"/>
</dbReference>
<keyword evidence="3" id="KW-1185">Reference proteome</keyword>
<organism evidence="2 3">
    <name type="scientific">Herminiimonas contaminans</name>
    <dbReference type="NCBI Taxonomy" id="1111140"/>
    <lineage>
        <taxon>Bacteria</taxon>
        <taxon>Pseudomonadati</taxon>
        <taxon>Pseudomonadota</taxon>
        <taxon>Betaproteobacteria</taxon>
        <taxon>Burkholderiales</taxon>
        <taxon>Oxalobacteraceae</taxon>
        <taxon>Herminiimonas</taxon>
    </lineage>
</organism>
<proteinExistence type="predicted"/>
<name>A0ABS0EYW0_9BURK</name>
<dbReference type="EMBL" id="JADOEL010000019">
    <property type="protein sequence ID" value="MBF8179462.1"/>
    <property type="molecule type" value="Genomic_DNA"/>
</dbReference>